<keyword evidence="2" id="KW-1185">Reference proteome</keyword>
<evidence type="ECO:0000313" key="1">
    <source>
        <dbReference type="EMBL" id="GLR51912.1"/>
    </source>
</evidence>
<accession>A0ABQ5ZJI2</accession>
<gene>
    <name evidence="1" type="ORF">GCM10007923_31230</name>
</gene>
<organism evidence="1 2">
    <name type="scientific">Shinella yambaruensis</name>
    <dbReference type="NCBI Taxonomy" id="415996"/>
    <lineage>
        <taxon>Bacteria</taxon>
        <taxon>Pseudomonadati</taxon>
        <taxon>Pseudomonadota</taxon>
        <taxon>Alphaproteobacteria</taxon>
        <taxon>Hyphomicrobiales</taxon>
        <taxon>Rhizobiaceae</taxon>
        <taxon>Shinella</taxon>
    </lineage>
</organism>
<dbReference type="RefSeq" id="WP_244765442.1">
    <property type="nucleotide sequence ID" value="NZ_BSOP01000021.1"/>
</dbReference>
<dbReference type="EMBL" id="BSOP01000021">
    <property type="protein sequence ID" value="GLR51912.1"/>
    <property type="molecule type" value="Genomic_DNA"/>
</dbReference>
<proteinExistence type="predicted"/>
<dbReference type="Gene3D" id="1.20.5.1070">
    <property type="entry name" value="Head and neck region of the ectodomain of NDV fusion glycoprotein"/>
    <property type="match status" value="1"/>
</dbReference>
<dbReference type="Proteomes" id="UP001156702">
    <property type="component" value="Unassembled WGS sequence"/>
</dbReference>
<name>A0ABQ5ZJI2_9HYPH</name>
<protein>
    <submittedName>
        <fullName evidence="1">Uncharacterized protein</fullName>
    </submittedName>
</protein>
<comment type="caution">
    <text evidence="1">The sequence shown here is derived from an EMBL/GenBank/DDBJ whole genome shotgun (WGS) entry which is preliminary data.</text>
</comment>
<reference evidence="2" key="1">
    <citation type="journal article" date="2019" name="Int. J. Syst. Evol. Microbiol.">
        <title>The Global Catalogue of Microorganisms (GCM) 10K type strain sequencing project: providing services to taxonomists for standard genome sequencing and annotation.</title>
        <authorList>
            <consortium name="The Broad Institute Genomics Platform"/>
            <consortium name="The Broad Institute Genome Sequencing Center for Infectious Disease"/>
            <person name="Wu L."/>
            <person name="Ma J."/>
        </authorList>
    </citation>
    <scope>NUCLEOTIDE SEQUENCE [LARGE SCALE GENOMIC DNA]</scope>
    <source>
        <strain evidence="2">NBRC 102122</strain>
    </source>
</reference>
<evidence type="ECO:0000313" key="2">
    <source>
        <dbReference type="Proteomes" id="UP001156702"/>
    </source>
</evidence>
<sequence>MADATHDLLHELLKSFHVRMDKLDRGLADLRSEMITMRGNIVTIQQDVHHIYSRLDRVDQRLDRIENRLELRELAEAQARFEPHP</sequence>